<sequence>MDDSMNNSNVKVAVRVRPMNRREMDLKTRCVVEMEGNQTVLNPASQNLSKGDPRNQPKVFAYDHCFWSIDEVENERFAGQDVVFQCLGESLLDNAFLGYNACIFAYGQTGSGKSYTMMGSPEQPGLIPRLCSSLFDRTLKEQREGENFTVEVSYMEIYNEKVRDLLDPKGSRLALRVREHKVLGPYVDGLSRLAVACYKDIESLMSEGNKSRTVAATNMNEESSRSHAVFNIILTHTLIDLASGTRGEKVSKLSLVDLAGSERAAKTGATGERMKEGSNINKSLSTLGLVISALADQGAGKVKFVPYRDSVLTWLLKDSLGGNSRTAMVATVSPAADNYDETLSTLRYADRAKSIVNHAVINEDPNARIIRELREEVEKLREQLTEAESMKAPDLKERLEESEKLIQEMTVTWEQKLRNTEAVAQERQKQLESLGISLQSSGIRMVDDKCFLVNLNADPALNELLVYYLKEHTRVGSADSQDIQLGGMAIQSQHCVINITADNGVVITPHRNARTCVNGTPIINPIQLHHGDRILWGNNHFFRINLPRYLAQTAVEGDEGSMMKSSLSTDQLDFDAASDVSSEVYLGYYFAQTEVMMKGSSDPMQSVLQTLERQHEEEKRSALERQRQMYEQELQQLRRRLHPAEEDPLQTTGPAGLEPLPPLASSTSDNKRMRRWSEDREAMMTRSLRRLKEQIVRANLMVQEAAFIAGELNKRTEYLVTLQIPAANLDANRKRDVVLSEPAIQVRRKGKGKQIWDLEKMENRLIDMKELYQEWKDYDEDNAVMRSYFKRADPFFDEQENHSLIGVANIFLACLFYDVKLQYAVPIINQQGEVAGRLHVEVWRGSENLGGGATIQSGPHGVTQELKMKCVMRIVQATGLPRHQSNFVFCQYRFWGQEEVVFVAPEVEPSPPSATSREPLCSVLFDSNKELEVCVSEEFVEFLSDGAVAVEVYGHKQVNHRRNLALWDLGVIQAKTRTLRERWSEVTRRLELWIQVLELNDVGEFTSVEVLPPKDVRTGGVFQLRQGQSRRVQVEVRAVPDSGTMPLIATNILSVSIGNVEVRQAHARGDDMDSYQEGDLERLREQWLATITKRQEYLDQHLQKMVLKPNKSEDDVEREAQLLECRLTLTEERNAVLVPSAGSGIPGAPAERVPASGMETHIPVLFLDLSADDFQDSLSSRLAGGLDATLNLEDDEEFFDLHIVKHYDEEVRADASWDSTVHDCPQLSRSASPDLRVYLTVRVVVQLSHPANMPLVLRKRICVSLAGRPGWGQSLMKRMSNRSTIPGCGVTFDIVSNIPGDVQGPEDRDMLARLAASVDVQDSGSADSEAAIEKYLRSVLAVENVLTLDRLRQEVAVKEQLAVKFPRRALSSSNVNRLSGSWNSLASASNHRLDNNKSWSDSHQDLSVFSPPAPSRRSLPSSSSPFGQNFPPETVKALVPPVPKLLKSLFPAREKKDLVLIPQQSPPRIVVQSASVDEDLDTKPSRLQVPFGEIVPSGTQSEEPKSIPLPPPIIPPIMSEMEDPANSPISEASSGYVSTSVSTATLSDTLIAGDFAPEANPRPDSSEEMYRSLEADVLPQHSYKKGGKNAFQTHQVIADDLQVVDAERTVQNTPPSGVVDVHSDTHRGESALPFESCGTSAKPLPSEHHKTASGDTTSSETLGHLSKSTQDYYRLLPCLVSEAPAESEEAAAELGPCAKQSEAVSTLGQLEPGLKLPVSQSHSGPDQLEEPVKSEPSHGQPKTKVVSLNQPEHEVAESVKDLPEPLQSLYQQQDLVQLAPTKEPELDPTIRRPTVVKTAPIQPVPKPTRTHVPARTPIQPVKDQASTITAATAPIEAFVQADTPAQPAPDSTPTSIKVCKPAEEAPDSTPTSIKVCKPAEAAPDSTPTSIKVCKPAEEAPDSTPTSIKVCKPAEEAPDSIPTSIKVCKPAEEAPDSTPTSIKVCKPAEEAPDSTPTSIKVCKPAEEAPDSTPTSIKVCKPAEEAPDSTPTSIKVCKPAEEAPNSTPTSIKVCKPAEEAPDSTPTSIHILKPALLTPIPILVVKPPTPSGFPANPFRIQKVKTSDLKSFKPILDEDESQTETGRSGAGLSIPPERLEILSDSDEGAPDTTTAVPDWLTEGEFVTVGTNKSGMVRYVGPTDFADGTWIGVELDLPAGKNDGSVGGKHYFHCNPGYGVLVRPDRVSRGGVGGGAKQKLRQQQKRRSVNLSGSSLSGSNPNLAALTALAKGEGSGAARRTGENRKSGTSGYIRMSHYTDEPRFTIEQIDLLQRLRRTGMTKQEILHAMDTLDRLDREHGDKFGRRTSYCGGNSGLVSEPNSTSTNTNNNSSSASASVATTSSNSGISTVVNTSNAPGDVISSAPASASSIATQTQFLPARVVLSPSPSNSYDTSPPPGPPLPSALLPSPVSLVAMVQNSGRDSLAATPNGKLSPPRYPMNSAAAARAFGFEATEDELDIDDKVEELMRRDSSIVKEEIKSFLGNRRISQAVVAQVTGISQSRISHWLLQHSSDLSEQKKRAFYRWYQLEKTSPGATLNMRPAPMALEEMEWRQTPPPISTAPGSFRLRRGSRFTWRKECLAVMESYFNENQYPDEAKREEIANACNAVIQKPGKKLSDLERVTSLKVYNWFANRRKEIKRRANIEATILESHGIDVQSPGGHSNSDDIDGVDYSEQACDLPYFDKRPMPRPFNFYRLEPTSPTQDDGTNPGDHQDPISLAVEMAAVNHTILALSRTGGGPSDIKTEALDDD</sequence>
<dbReference type="Proteomes" id="UP001157502">
    <property type="component" value="Chromosome 7"/>
</dbReference>
<proteinExistence type="predicted"/>
<name>A0ACC2GZL8_DALPE</name>
<gene>
    <name evidence="1" type="ORF">DPEC_G00081690</name>
</gene>
<evidence type="ECO:0000313" key="1">
    <source>
        <dbReference type="EMBL" id="KAJ8008753.1"/>
    </source>
</evidence>
<reference evidence="1" key="1">
    <citation type="submission" date="2021-05" db="EMBL/GenBank/DDBJ databases">
        <authorList>
            <person name="Pan Q."/>
            <person name="Jouanno E."/>
            <person name="Zahm M."/>
            <person name="Klopp C."/>
            <person name="Cabau C."/>
            <person name="Louis A."/>
            <person name="Berthelot C."/>
            <person name="Parey E."/>
            <person name="Roest Crollius H."/>
            <person name="Montfort J."/>
            <person name="Robinson-Rechavi M."/>
            <person name="Bouchez O."/>
            <person name="Lampietro C."/>
            <person name="Lopez Roques C."/>
            <person name="Donnadieu C."/>
            <person name="Postlethwait J."/>
            <person name="Bobe J."/>
            <person name="Dillon D."/>
            <person name="Chandos A."/>
            <person name="von Hippel F."/>
            <person name="Guiguen Y."/>
        </authorList>
    </citation>
    <scope>NUCLEOTIDE SEQUENCE</scope>
    <source>
        <strain evidence="1">YG-Jan2019</strain>
    </source>
</reference>
<dbReference type="EMBL" id="CM055734">
    <property type="protein sequence ID" value="KAJ8008753.1"/>
    <property type="molecule type" value="Genomic_DNA"/>
</dbReference>
<protein>
    <submittedName>
        <fullName evidence="1">Uncharacterized protein</fullName>
    </submittedName>
</protein>
<organism evidence="1 2">
    <name type="scientific">Dallia pectoralis</name>
    <name type="common">Alaska blackfish</name>
    <dbReference type="NCBI Taxonomy" id="75939"/>
    <lineage>
        <taxon>Eukaryota</taxon>
        <taxon>Metazoa</taxon>
        <taxon>Chordata</taxon>
        <taxon>Craniata</taxon>
        <taxon>Vertebrata</taxon>
        <taxon>Euteleostomi</taxon>
        <taxon>Actinopterygii</taxon>
        <taxon>Neopterygii</taxon>
        <taxon>Teleostei</taxon>
        <taxon>Protacanthopterygii</taxon>
        <taxon>Esociformes</taxon>
        <taxon>Umbridae</taxon>
        <taxon>Dallia</taxon>
    </lineage>
</organism>
<keyword evidence="2" id="KW-1185">Reference proteome</keyword>
<evidence type="ECO:0000313" key="2">
    <source>
        <dbReference type="Proteomes" id="UP001157502"/>
    </source>
</evidence>
<comment type="caution">
    <text evidence="1">The sequence shown here is derived from an EMBL/GenBank/DDBJ whole genome shotgun (WGS) entry which is preliminary data.</text>
</comment>
<accession>A0ACC2GZL8</accession>